<dbReference type="Pfam" id="PF00168">
    <property type="entry name" value="C2"/>
    <property type="match status" value="4"/>
</dbReference>
<dbReference type="GO" id="GO:0061817">
    <property type="term" value="P:endoplasmic reticulum-plasma membrane tethering"/>
    <property type="evidence" value="ECO:0007669"/>
    <property type="project" value="InterPro"/>
</dbReference>
<dbReference type="InterPro" id="IPR035892">
    <property type="entry name" value="C2_domain_sf"/>
</dbReference>
<protein>
    <recommendedName>
        <fullName evidence="18">Tricalbin</fullName>
    </recommendedName>
</protein>
<keyword evidence="3" id="KW-0597">Phosphoprotein</keyword>
<evidence type="ECO:0000259" key="15">
    <source>
        <dbReference type="PROSITE" id="PS51847"/>
    </source>
</evidence>
<dbReference type="InterPro" id="IPR037765">
    <property type="entry name" value="C2B_Tricalbin"/>
</dbReference>
<dbReference type="PROSITE" id="PS51847">
    <property type="entry name" value="SMP"/>
    <property type="match status" value="1"/>
</dbReference>
<keyword evidence="10 13" id="KW-0472">Membrane</keyword>
<feature type="compositionally biased region" description="Basic and acidic residues" evidence="12">
    <location>
        <begin position="1134"/>
        <end position="1143"/>
    </location>
</feature>
<comment type="caution">
    <text evidence="16">The sequence shown here is derived from an EMBL/GenBank/DDBJ whole genome shotgun (WGS) entry which is preliminary data.</text>
</comment>
<dbReference type="Proteomes" id="UP000449547">
    <property type="component" value="Unassembled WGS sequence"/>
</dbReference>
<keyword evidence="11" id="KW-0175">Coiled coil</keyword>
<dbReference type="GeneID" id="54782767"/>
<feature type="domain" description="C2" evidence="14">
    <location>
        <begin position="922"/>
        <end position="1041"/>
    </location>
</feature>
<dbReference type="Gene3D" id="2.60.40.150">
    <property type="entry name" value="C2 domain"/>
    <property type="match status" value="4"/>
</dbReference>
<keyword evidence="4 13" id="KW-0812">Transmembrane</keyword>
<feature type="domain" description="C2" evidence="14">
    <location>
        <begin position="454"/>
        <end position="570"/>
    </location>
</feature>
<evidence type="ECO:0000256" key="8">
    <source>
        <dbReference type="ARBA" id="ARBA00023055"/>
    </source>
</evidence>
<dbReference type="OrthoDB" id="1029639at2759"/>
<dbReference type="InterPro" id="IPR052455">
    <property type="entry name" value="Tricalbin_domain"/>
</dbReference>
<dbReference type="InterPro" id="IPR037761">
    <property type="entry name" value="C2A_Tricalbin"/>
</dbReference>
<feature type="compositionally biased region" description="Basic and acidic residues" evidence="12">
    <location>
        <begin position="1151"/>
        <end position="1174"/>
    </location>
</feature>
<dbReference type="RefSeq" id="XP_034011137.1">
    <property type="nucleotide sequence ID" value="XM_034156954.1"/>
</dbReference>
<keyword evidence="8" id="KW-0445">Lipid transport</keyword>
<organism evidence="16 17">
    <name type="scientific">Diutina rugosa</name>
    <name type="common">Yeast</name>
    <name type="synonym">Candida rugosa</name>
    <dbReference type="NCBI Taxonomy" id="5481"/>
    <lineage>
        <taxon>Eukaryota</taxon>
        <taxon>Fungi</taxon>
        <taxon>Dikarya</taxon>
        <taxon>Ascomycota</taxon>
        <taxon>Saccharomycotina</taxon>
        <taxon>Pichiomycetes</taxon>
        <taxon>Debaryomycetaceae</taxon>
        <taxon>Diutina</taxon>
    </lineage>
</organism>
<evidence type="ECO:0000256" key="2">
    <source>
        <dbReference type="ARBA" id="ARBA00022448"/>
    </source>
</evidence>
<dbReference type="InterPro" id="IPR000008">
    <property type="entry name" value="C2_dom"/>
</dbReference>
<dbReference type="PROSITE" id="PS50004">
    <property type="entry name" value="C2"/>
    <property type="match status" value="4"/>
</dbReference>
<keyword evidence="5" id="KW-0677">Repeat</keyword>
<feature type="domain" description="SMP-LTD" evidence="15">
    <location>
        <begin position="105"/>
        <end position="312"/>
    </location>
</feature>
<dbReference type="CDD" id="cd04040">
    <property type="entry name" value="C2D_Tricalbin-like"/>
    <property type="match status" value="1"/>
</dbReference>
<comment type="subcellular location">
    <subcellularLocation>
        <location evidence="1">Endoplasmic reticulum membrane</location>
    </subcellularLocation>
</comment>
<dbReference type="CDD" id="cd04052">
    <property type="entry name" value="C2B_Tricalbin-like"/>
    <property type="match status" value="1"/>
</dbReference>
<reference evidence="16 17" key="1">
    <citation type="submission" date="2019-07" db="EMBL/GenBank/DDBJ databases">
        <title>Genome assembly of two rare yeast pathogens: Diutina rugosa and Trichomonascus ciferrii.</title>
        <authorList>
            <person name="Mixao V."/>
            <person name="Saus E."/>
            <person name="Hansen A."/>
            <person name="Lass-Flor C."/>
            <person name="Gabaldon T."/>
        </authorList>
    </citation>
    <scope>NUCLEOTIDE SEQUENCE [LARGE SCALE GENOMIC DNA]</scope>
    <source>
        <strain evidence="16 17">CBS 613</strain>
    </source>
</reference>
<dbReference type="SUPFAM" id="SSF49562">
    <property type="entry name" value="C2 domain (Calcium/lipid-binding domain, CaLB)"/>
    <property type="match status" value="4"/>
</dbReference>
<dbReference type="InterPro" id="IPR037756">
    <property type="entry name" value="C2D_Tricalbin"/>
</dbReference>
<evidence type="ECO:0000256" key="12">
    <source>
        <dbReference type="SAM" id="MobiDB-lite"/>
    </source>
</evidence>
<dbReference type="EMBL" id="SWFT01000120">
    <property type="protein sequence ID" value="KAA8899859.1"/>
    <property type="molecule type" value="Genomic_DNA"/>
</dbReference>
<evidence type="ECO:0000313" key="17">
    <source>
        <dbReference type="Proteomes" id="UP000449547"/>
    </source>
</evidence>
<dbReference type="InterPro" id="IPR031468">
    <property type="entry name" value="SMP_LBD"/>
</dbReference>
<dbReference type="InterPro" id="IPR017147">
    <property type="entry name" value="Tricalbin"/>
</dbReference>
<evidence type="ECO:0000256" key="11">
    <source>
        <dbReference type="SAM" id="Coils"/>
    </source>
</evidence>
<dbReference type="GO" id="GO:0071944">
    <property type="term" value="C:cell periphery"/>
    <property type="evidence" value="ECO:0007669"/>
    <property type="project" value="UniProtKB-ARBA"/>
</dbReference>
<dbReference type="VEuPathDB" id="FungiDB:DIURU_004116"/>
<evidence type="ECO:0000256" key="13">
    <source>
        <dbReference type="SAM" id="Phobius"/>
    </source>
</evidence>
<dbReference type="CDD" id="cd04044">
    <property type="entry name" value="C2A_Tricalbin-like"/>
    <property type="match status" value="1"/>
</dbReference>
<dbReference type="InterPro" id="IPR056910">
    <property type="entry name" value="TCB1-3_C2"/>
</dbReference>
<dbReference type="GO" id="GO:0008289">
    <property type="term" value="F:lipid binding"/>
    <property type="evidence" value="ECO:0007669"/>
    <property type="project" value="UniProtKB-KW"/>
</dbReference>
<feature type="transmembrane region" description="Helical" evidence="13">
    <location>
        <begin position="52"/>
        <end position="78"/>
    </location>
</feature>
<evidence type="ECO:0008006" key="18">
    <source>
        <dbReference type="Google" id="ProtNLM"/>
    </source>
</evidence>
<dbReference type="PANTHER" id="PTHR46980:SF1">
    <property type="entry name" value="TRICALBIN-3"/>
    <property type="match status" value="1"/>
</dbReference>
<feature type="domain" description="C2" evidence="14">
    <location>
        <begin position="305"/>
        <end position="429"/>
    </location>
</feature>
<keyword evidence="17" id="KW-1185">Reference proteome</keyword>
<dbReference type="GO" id="GO:0006869">
    <property type="term" value="P:lipid transport"/>
    <property type="evidence" value="ECO:0007669"/>
    <property type="project" value="UniProtKB-KW"/>
</dbReference>
<dbReference type="Pfam" id="PF25669">
    <property type="entry name" value="SMP_MUG190-like"/>
    <property type="match status" value="1"/>
</dbReference>
<evidence type="ECO:0000256" key="7">
    <source>
        <dbReference type="ARBA" id="ARBA00022989"/>
    </source>
</evidence>
<dbReference type="GO" id="GO:0005789">
    <property type="term" value="C:endoplasmic reticulum membrane"/>
    <property type="evidence" value="ECO:0007669"/>
    <property type="project" value="UniProtKB-SubCell"/>
</dbReference>
<evidence type="ECO:0000256" key="6">
    <source>
        <dbReference type="ARBA" id="ARBA00022824"/>
    </source>
</evidence>
<feature type="region of interest" description="Disordered" evidence="12">
    <location>
        <begin position="1134"/>
        <end position="1240"/>
    </location>
</feature>
<name>A0A642UIY6_DIURU</name>
<evidence type="ECO:0000259" key="14">
    <source>
        <dbReference type="PROSITE" id="PS50004"/>
    </source>
</evidence>
<feature type="compositionally biased region" description="Polar residues" evidence="12">
    <location>
        <begin position="1230"/>
        <end position="1240"/>
    </location>
</feature>
<evidence type="ECO:0000256" key="9">
    <source>
        <dbReference type="ARBA" id="ARBA00023121"/>
    </source>
</evidence>
<keyword evidence="7 13" id="KW-1133">Transmembrane helix</keyword>
<keyword evidence="6" id="KW-0256">Endoplasmic reticulum</keyword>
<evidence type="ECO:0000256" key="1">
    <source>
        <dbReference type="ARBA" id="ARBA00004586"/>
    </source>
</evidence>
<evidence type="ECO:0000256" key="4">
    <source>
        <dbReference type="ARBA" id="ARBA00022692"/>
    </source>
</evidence>
<keyword evidence="2" id="KW-0813">Transport</keyword>
<dbReference type="OMA" id="DHFYGDW"/>
<accession>A0A642UIY6</accession>
<evidence type="ECO:0000256" key="3">
    <source>
        <dbReference type="ARBA" id="ARBA00022553"/>
    </source>
</evidence>
<evidence type="ECO:0000256" key="5">
    <source>
        <dbReference type="ARBA" id="ARBA00022737"/>
    </source>
</evidence>
<dbReference type="InterPro" id="IPR037762">
    <property type="entry name" value="C2C_Tricalbin"/>
</dbReference>
<dbReference type="Pfam" id="PF24920">
    <property type="entry name" value="C2_TCB1"/>
    <property type="match status" value="1"/>
</dbReference>
<sequence>MFPWKQVGSWTSSKHEDKRARITEIKQVQSWVEDHIYGDWWWNCSLMVGTCFFSWLLASWGFGISSLLVVGLFTTSVYKAEFRRFNRDIRDDMDRNRRFQKLQSQVETMEWLNQFLNKFWVIYMPAFSEMVMFQTNQILDGQAPGFGIDKLTLDEFTLGSKAPRINSVKTYPSAAHDHVEMMWDFAFAPSDTSDMTRKEIDKRIPPKVCLGVTIGKSLVSKTVPILVEEMSMTGRLKVTLKLMDNFPHVKMVSIQFLEAPKIDYEFKPIGGDTLGLDIMSFIPGLSSFVNGIIHSTLRPMLYAPNSMDINIADFIDENSNDAIGVMAVTIRKCDGLKRGPDTKPNSINPYVQLGVTNNASIDDSTKAKDSTNDPIFMETKYILINQLENNHLNFNVYDVEKAKADDYLIGTASFNLAELLQKDKFEGVVRSLTEAGKTTGKIEFDINWFPVLPPILREDGTKERETDIEVGILKLSLHEATNLDLTPSQSGLVSPYAEIYVNGELARACRKLAQTSEPSWEESFESLITKQSTCSILVTIYDQVSGGVLAKLEANLQDIVFETGRGQQWLECAPLYKSGVKPRIKISATWKSLRLDSKAWDTFYSAPIGGLRIHVREAKGLKNLESVGYVDPYCKVIVKGQERARTVTISDTLEPNWNKVVYLPVSNPHMHMLLEIMDAETENPDRSLGNCAVNVFDFLKKDAEGRWMGYDGAEDEILEQPVLLNGQPHGTLFYSVSFVPCIPMYSNDEAANIEHIKTLEAKEEEKKLAQREADIEKKRKAPDDWVWVEAEDDSDRSAPKITMGLDQVIKYRGGVMCVHVLSGRFEKPDQYLQVLFDEHPVPSGVSPQTEGKVLSSEFIAEAFIRDLPNSNVVFRLAKKANVTKEKEVTLEKLFPTIDVLQKSYGRPYVVSLSPKNHVRLMTDFIPTVSKLPPLDTILDVGIVKLQILSATGLRAADSNGKSDPLCRIVVNGALIYETDKKRKTLEPEWNDECEVPLLSRSRDVVLVEVYDWDYTHEDELLGRATVDFSGLEPLTDTPFSVKLDTQGEVFLRALFKPEYIRPSLSTKGGLPDLNDMKSALKAGAGAAAGAAANVGATAGGSAYGAASGASDSAAGMARDGKSIFKKFIHNRKSEERAADIAKAEEEEEDKDQEKKAENEVGLTDAEKKVLEQQKGKKGKKVASNIDFGERPENSLPNIRPENLPPPQRPGVPGLAAVTSDPASTVRGHQRTPSGATSMSSYATSMHGDDAIPGRVTVVSVAGFDNVGQVDVKVELRTSTREKELIRSRGYRRGKDHMFQINESSPFRSTTDGVLAFSVREHHSFGRSQLLAEGEVKLETVINTNEHAIIKVDGGEIKTSIKYFSTFV</sequence>
<dbReference type="SMART" id="SM00239">
    <property type="entry name" value="C2"/>
    <property type="match status" value="4"/>
</dbReference>
<feature type="domain" description="C2" evidence="14">
    <location>
        <begin position="594"/>
        <end position="708"/>
    </location>
</feature>
<evidence type="ECO:0000313" key="16">
    <source>
        <dbReference type="EMBL" id="KAA8899859.1"/>
    </source>
</evidence>
<feature type="coiled-coil region" evidence="11">
    <location>
        <begin position="752"/>
        <end position="781"/>
    </location>
</feature>
<dbReference type="PANTHER" id="PTHR46980">
    <property type="entry name" value="TRICALBIN-1-RELATED"/>
    <property type="match status" value="1"/>
</dbReference>
<dbReference type="CDD" id="cd21678">
    <property type="entry name" value="SMP_TCB"/>
    <property type="match status" value="1"/>
</dbReference>
<dbReference type="CDD" id="cd04045">
    <property type="entry name" value="C2C_Tricalbin-like"/>
    <property type="match status" value="1"/>
</dbReference>
<dbReference type="PIRSF" id="PIRSF037232">
    <property type="entry name" value="Tricalbin"/>
    <property type="match status" value="1"/>
</dbReference>
<evidence type="ECO:0000256" key="10">
    <source>
        <dbReference type="ARBA" id="ARBA00023136"/>
    </source>
</evidence>
<proteinExistence type="predicted"/>
<keyword evidence="9" id="KW-0446">Lipid-binding</keyword>
<gene>
    <name evidence="16" type="ORF">DIURU_004116</name>
</gene>